<dbReference type="AlphaFoldDB" id="A0A7J3VSL7"/>
<reference evidence="1" key="1">
    <citation type="journal article" date="2020" name="mSystems">
        <title>Genome- and Community-Level Interaction Insights into Carbon Utilization and Element Cycling Functions of Hydrothermarchaeota in Hydrothermal Sediment.</title>
        <authorList>
            <person name="Zhou Z."/>
            <person name="Liu Y."/>
            <person name="Xu W."/>
            <person name="Pan J."/>
            <person name="Luo Z.H."/>
            <person name="Li M."/>
        </authorList>
    </citation>
    <scope>NUCLEOTIDE SEQUENCE [LARGE SCALE GENOMIC DNA]</scope>
    <source>
        <strain evidence="1">SpSt-1074</strain>
    </source>
</reference>
<dbReference type="Gene3D" id="3.30.1860.10">
    <property type="entry name" value="uncharacterized conserved protein from methanopyrus kandleri domain like"/>
    <property type="match status" value="1"/>
</dbReference>
<dbReference type="EMBL" id="DRXH01000080">
    <property type="protein sequence ID" value="HHM44128.1"/>
    <property type="molecule type" value="Genomic_DNA"/>
</dbReference>
<accession>A0A7J3VSL7</accession>
<name>A0A7J3VSL7_CALS0</name>
<gene>
    <name evidence="1" type="ORF">ENM31_02375</name>
</gene>
<organism evidence="1">
    <name type="scientific">Caldiarchaeum subterraneum</name>
    <dbReference type="NCBI Taxonomy" id="311458"/>
    <lineage>
        <taxon>Archaea</taxon>
        <taxon>Nitrososphaerota</taxon>
        <taxon>Candidatus Caldarchaeales</taxon>
        <taxon>Candidatus Caldarchaeaceae</taxon>
        <taxon>Candidatus Caldarchaeum</taxon>
    </lineage>
</organism>
<comment type="caution">
    <text evidence="1">The sequence shown here is derived from an EMBL/GenBank/DDBJ whole genome shotgun (WGS) entry which is preliminary data.</text>
</comment>
<evidence type="ECO:0000313" key="1">
    <source>
        <dbReference type="EMBL" id="HHM44128.1"/>
    </source>
</evidence>
<dbReference type="Pfam" id="PF04242">
    <property type="entry name" value="DUF424"/>
    <property type="match status" value="1"/>
</dbReference>
<sequence length="113" mass="12514">MLAGRRTLSGESSPTRLWVKTHYSRTGEVVVAVCDEKLVGTRLRLSSQVSVEVAESFYKGVLVFEEEVANYIKLGTIINLLGEKAVATALRNGYAKKESVVYVDNVPHLQLFL</sequence>
<dbReference type="InterPro" id="IPR007355">
    <property type="entry name" value="DUF424"/>
</dbReference>
<protein>
    <submittedName>
        <fullName evidence="1">DUF424 family protein</fullName>
    </submittedName>
</protein>
<proteinExistence type="predicted"/>